<dbReference type="Proteomes" id="UP000008370">
    <property type="component" value="Unassembled WGS sequence"/>
</dbReference>
<dbReference type="InterPro" id="IPR007867">
    <property type="entry name" value="GMC_OxRtase_C"/>
</dbReference>
<reference evidence="10 11" key="1">
    <citation type="journal article" date="2012" name="BMC Genomics">
        <title>Comparative genomics of the white-rot fungi, Phanerochaete carnosa and P. chrysosporium, to elucidate the genetic basis of the distinct wood types they colonize.</title>
        <authorList>
            <person name="Suzuki H."/>
            <person name="MacDonald J."/>
            <person name="Syed K."/>
            <person name="Salamov A."/>
            <person name="Hori C."/>
            <person name="Aerts A."/>
            <person name="Henrissat B."/>
            <person name="Wiebenga A."/>
            <person name="vanKuyk P.A."/>
            <person name="Barry K."/>
            <person name="Lindquist E."/>
            <person name="LaButti K."/>
            <person name="Lapidus A."/>
            <person name="Lucas S."/>
            <person name="Coutinho P."/>
            <person name="Gong Y."/>
            <person name="Samejima M."/>
            <person name="Mahadevan R."/>
            <person name="Abou-Zaid M."/>
            <person name="de Vries R.P."/>
            <person name="Igarashi K."/>
            <person name="Yadav J.S."/>
            <person name="Grigoriev I.V."/>
            <person name="Master E.R."/>
        </authorList>
    </citation>
    <scope>NUCLEOTIDE SEQUENCE [LARGE SCALE GENOMIC DNA]</scope>
    <source>
        <strain evidence="10 11">HHB-10118-sp</strain>
    </source>
</reference>
<dbReference type="STRING" id="650164.K5WAR2"/>
<comment type="similarity">
    <text evidence="2">Belongs to the GMC oxidoreductase family.</text>
</comment>
<dbReference type="GO" id="GO:0016614">
    <property type="term" value="F:oxidoreductase activity, acting on CH-OH group of donors"/>
    <property type="evidence" value="ECO:0007669"/>
    <property type="project" value="InterPro"/>
</dbReference>
<evidence type="ECO:0000313" key="10">
    <source>
        <dbReference type="EMBL" id="EKM56079.1"/>
    </source>
</evidence>
<dbReference type="GeneID" id="18909211"/>
<protein>
    <recommendedName>
        <fullName evidence="12">Glucose-methanol-choline oxidoreductase C-terminal domain-containing protein</fullName>
    </recommendedName>
</protein>
<evidence type="ECO:0000259" key="9">
    <source>
        <dbReference type="Pfam" id="PF05199"/>
    </source>
</evidence>
<evidence type="ECO:0008006" key="12">
    <source>
        <dbReference type="Google" id="ProtNLM"/>
    </source>
</evidence>
<sequence>MHSRVRPLCSRTPLFSQYSRTPMAGEPADIQDIADKTFDYVVIGCVIASRLSEDPDVTVALLEAGPPHLNDLLVRDPAACLKLLVNSEYEYPYTTTPHKLRPPVSVWMTNIGKLGNEGWTWENFCKCHKKVQRCVLLGVVDTAHWPLIVRRRFYPSSKNELSEFKNLYNPDFVGGDGMSVTGTFKALSNIDLEIRQRAYSATTYLFPALDRPNLKVLTDAYVRKIVTDESGGDVAASGVEFEYGGHVYTVFIKKEVVLSVGYISTPLGTEVKVVLPSVRTNVQEHSSMGVNRWTNVSGLPDAIKMVVNSATFVPIQSASDRTDILVPGEKEKFAQNACTCPPGRKEQLEIQLQQLEDLHVSDFEMIFFPFMIHFFANPEPEKPYLNILSVLSRPFSRGSIHITSADPKADPAVNTHSYEEKIDLDIKTEAVKFVRKVMKTEPFSKIIEKEELPGPEVQMDEQLYGAPEIIGLILTPCLDTCGSNSMLPRDKGGVVDSKLKFHGTRNIRVVDLPILPLQTAVHPMGMVHT</sequence>
<comment type="cofactor">
    <cofactor evidence="1 7">
        <name>FAD</name>
        <dbReference type="ChEBI" id="CHEBI:57692"/>
    </cofactor>
</comment>
<evidence type="ECO:0000313" key="11">
    <source>
        <dbReference type="Proteomes" id="UP000008370"/>
    </source>
</evidence>
<evidence type="ECO:0000256" key="7">
    <source>
        <dbReference type="PIRSR" id="PIRSR000137-2"/>
    </source>
</evidence>
<keyword evidence="6" id="KW-0560">Oxidoreductase</keyword>
<evidence type="ECO:0000256" key="6">
    <source>
        <dbReference type="ARBA" id="ARBA00023002"/>
    </source>
</evidence>
<gene>
    <name evidence="10" type="ORF">PHACADRAFT_162124</name>
</gene>
<dbReference type="SUPFAM" id="SSF54373">
    <property type="entry name" value="FAD-linked reductases, C-terminal domain"/>
    <property type="match status" value="1"/>
</dbReference>
<dbReference type="Gene3D" id="4.10.450.10">
    <property type="entry name" value="Glucose Oxidase, domain 2"/>
    <property type="match status" value="1"/>
</dbReference>
<dbReference type="PANTHER" id="PTHR11552">
    <property type="entry name" value="GLUCOSE-METHANOL-CHOLINE GMC OXIDOREDUCTASE"/>
    <property type="match status" value="1"/>
</dbReference>
<proteinExistence type="inferred from homology"/>
<evidence type="ECO:0000256" key="2">
    <source>
        <dbReference type="ARBA" id="ARBA00010790"/>
    </source>
</evidence>
<dbReference type="EMBL" id="JH930472">
    <property type="protein sequence ID" value="EKM56079.1"/>
    <property type="molecule type" value="Genomic_DNA"/>
</dbReference>
<feature type="binding site" evidence="7">
    <location>
        <position position="222"/>
    </location>
    <ligand>
        <name>FAD</name>
        <dbReference type="ChEBI" id="CHEBI:57692"/>
    </ligand>
</feature>
<evidence type="ECO:0000259" key="8">
    <source>
        <dbReference type="Pfam" id="PF00732"/>
    </source>
</evidence>
<dbReference type="InterPro" id="IPR012132">
    <property type="entry name" value="GMC_OxRdtase"/>
</dbReference>
<name>K5WAR2_PHACS</name>
<keyword evidence="5 7" id="KW-0274">FAD</keyword>
<dbReference type="Gene3D" id="3.50.50.60">
    <property type="entry name" value="FAD/NAD(P)-binding domain"/>
    <property type="match status" value="2"/>
</dbReference>
<dbReference type="InParanoid" id="K5WAR2"/>
<dbReference type="Gene3D" id="3.30.560.10">
    <property type="entry name" value="Glucose Oxidase, domain 3"/>
    <property type="match status" value="1"/>
</dbReference>
<dbReference type="PIRSF" id="PIRSF000137">
    <property type="entry name" value="Alcohol_oxidase"/>
    <property type="match status" value="1"/>
</dbReference>
<feature type="domain" description="Glucose-methanol-choline oxidoreductase C-terminal" evidence="9">
    <location>
        <begin position="394"/>
        <end position="526"/>
    </location>
</feature>
<evidence type="ECO:0000256" key="4">
    <source>
        <dbReference type="ARBA" id="ARBA00022729"/>
    </source>
</evidence>
<keyword evidence="11" id="KW-1185">Reference proteome</keyword>
<dbReference type="InterPro" id="IPR027424">
    <property type="entry name" value="Glucose_Oxidase_domain_2"/>
</dbReference>
<dbReference type="SUPFAM" id="SSF51905">
    <property type="entry name" value="FAD/NAD(P)-binding domain"/>
    <property type="match status" value="1"/>
</dbReference>
<evidence type="ECO:0000256" key="1">
    <source>
        <dbReference type="ARBA" id="ARBA00001974"/>
    </source>
</evidence>
<dbReference type="InterPro" id="IPR000172">
    <property type="entry name" value="GMC_OxRdtase_N"/>
</dbReference>
<organism evidence="10 11">
    <name type="scientific">Phanerochaete carnosa (strain HHB-10118-sp)</name>
    <name type="common">White-rot fungus</name>
    <name type="synonym">Peniophora carnosa</name>
    <dbReference type="NCBI Taxonomy" id="650164"/>
    <lineage>
        <taxon>Eukaryota</taxon>
        <taxon>Fungi</taxon>
        <taxon>Dikarya</taxon>
        <taxon>Basidiomycota</taxon>
        <taxon>Agaricomycotina</taxon>
        <taxon>Agaricomycetes</taxon>
        <taxon>Polyporales</taxon>
        <taxon>Phanerochaetaceae</taxon>
        <taxon>Phanerochaete</taxon>
    </lineage>
</organism>
<keyword evidence="3" id="KW-0285">Flavoprotein</keyword>
<dbReference type="OrthoDB" id="269227at2759"/>
<accession>K5WAR2</accession>
<dbReference type="Pfam" id="PF00732">
    <property type="entry name" value="GMC_oxred_N"/>
    <property type="match status" value="1"/>
</dbReference>
<dbReference type="Pfam" id="PF05199">
    <property type="entry name" value="GMC_oxred_C"/>
    <property type="match status" value="1"/>
</dbReference>
<dbReference type="GO" id="GO:0050660">
    <property type="term" value="F:flavin adenine dinucleotide binding"/>
    <property type="evidence" value="ECO:0007669"/>
    <property type="project" value="InterPro"/>
</dbReference>
<evidence type="ECO:0000256" key="5">
    <source>
        <dbReference type="ARBA" id="ARBA00022827"/>
    </source>
</evidence>
<evidence type="ECO:0000256" key="3">
    <source>
        <dbReference type="ARBA" id="ARBA00022630"/>
    </source>
</evidence>
<dbReference type="AlphaFoldDB" id="K5WAR2"/>
<dbReference type="InterPro" id="IPR036188">
    <property type="entry name" value="FAD/NAD-bd_sf"/>
</dbReference>
<dbReference type="KEGG" id="pco:PHACADRAFT_162124"/>
<feature type="domain" description="Glucose-methanol-choline oxidoreductase N-terminal" evidence="8">
    <location>
        <begin position="190"/>
        <end position="266"/>
    </location>
</feature>
<dbReference type="PANTHER" id="PTHR11552:SF201">
    <property type="entry name" value="GLUCOSE-METHANOL-CHOLINE OXIDOREDUCTASE N-TERMINAL DOMAIN-CONTAINING PROTEIN"/>
    <property type="match status" value="1"/>
</dbReference>
<dbReference type="RefSeq" id="XP_007396379.1">
    <property type="nucleotide sequence ID" value="XM_007396317.1"/>
</dbReference>
<keyword evidence="4" id="KW-0732">Signal</keyword>
<dbReference type="HOGENOM" id="CLU_002865_6_0_1"/>